<dbReference type="Pfam" id="PF00589">
    <property type="entry name" value="Phage_integrase"/>
    <property type="match status" value="1"/>
</dbReference>
<dbReference type="SUPFAM" id="SSF56349">
    <property type="entry name" value="DNA breaking-rejoining enzymes"/>
    <property type="match status" value="1"/>
</dbReference>
<protein>
    <submittedName>
        <fullName evidence="8">Tyrosine-type DNA invertase</fullName>
    </submittedName>
</protein>
<evidence type="ECO:0000256" key="2">
    <source>
        <dbReference type="ARBA" id="ARBA00022558"/>
    </source>
</evidence>
<keyword evidence="6" id="KW-0233">DNA recombination</keyword>
<keyword evidence="4" id="KW-0805">Transcription regulation</keyword>
<evidence type="ECO:0000313" key="9">
    <source>
        <dbReference type="Proteomes" id="UP001217178"/>
    </source>
</evidence>
<dbReference type="RefSeq" id="WP_273555520.1">
    <property type="nucleotide sequence ID" value="NZ_JAQRFI010000030.1"/>
</dbReference>
<evidence type="ECO:0000256" key="5">
    <source>
        <dbReference type="ARBA" id="ARBA00023163"/>
    </source>
</evidence>
<keyword evidence="2" id="KW-1029">Fimbrium biogenesis</keyword>
<evidence type="ECO:0000256" key="6">
    <source>
        <dbReference type="ARBA" id="ARBA00023172"/>
    </source>
</evidence>
<evidence type="ECO:0000259" key="7">
    <source>
        <dbReference type="PROSITE" id="PS51898"/>
    </source>
</evidence>
<dbReference type="InterPro" id="IPR002104">
    <property type="entry name" value="Integrase_catalytic"/>
</dbReference>
<name>A0ABT5LGI0_9GAMM</name>
<keyword evidence="5" id="KW-0804">Transcription</keyword>
<dbReference type="Proteomes" id="UP001217178">
    <property type="component" value="Unassembled WGS sequence"/>
</dbReference>
<dbReference type="InterPro" id="IPR011010">
    <property type="entry name" value="DNA_brk_join_enz"/>
</dbReference>
<dbReference type="PANTHER" id="PTHR30349:SF62">
    <property type="entry name" value="TYPE 1 FIMBRIAE REGULATORY PROTEIN FIMB-RELATED"/>
    <property type="match status" value="1"/>
</dbReference>
<sequence>MLKRKYLTQTEIELLLNELNKHAHAARNICMMFMGFIHGFRVSELLSLRISDVDLEGKSLRVQRLKNGFSTVHPMVFREVQLIRQWLAERSKYLPKKSELWDGQQIGNEQPDWLFLSRDGQRLSRQQVYKIIRQTSLKAKLSICANPHMLRHACGYALADNGVDTRLIQDYLGHRNIRHTVRYTASNAGRFETIWDGKGKRKQLTFRTKLSTALIEPILKLVHFFIISQKLCNTLILNN</sequence>
<proteinExistence type="inferred from homology"/>
<comment type="caution">
    <text evidence="8">The sequence shown here is derived from an EMBL/GenBank/DDBJ whole genome shotgun (WGS) entry which is preliminary data.</text>
</comment>
<reference evidence="8 9" key="1">
    <citation type="submission" date="2023-02" db="EMBL/GenBank/DDBJ databases">
        <title>Entomopathogenic bacteria.</title>
        <authorList>
            <person name="Machado R.A."/>
        </authorList>
    </citation>
    <scope>NUCLEOTIDE SEQUENCE [LARGE SCALE GENOMIC DNA]</scope>
    <source>
        <strain evidence="8 9">XENO-10</strain>
    </source>
</reference>
<dbReference type="PROSITE" id="PS51898">
    <property type="entry name" value="TYR_RECOMBINASE"/>
    <property type="match status" value="1"/>
</dbReference>
<evidence type="ECO:0000256" key="4">
    <source>
        <dbReference type="ARBA" id="ARBA00023015"/>
    </source>
</evidence>
<gene>
    <name evidence="8" type="ORF">PSI23_13190</name>
</gene>
<evidence type="ECO:0000256" key="3">
    <source>
        <dbReference type="ARBA" id="ARBA00022908"/>
    </source>
</evidence>
<dbReference type="InterPro" id="IPR013762">
    <property type="entry name" value="Integrase-like_cat_sf"/>
</dbReference>
<dbReference type="PANTHER" id="PTHR30349">
    <property type="entry name" value="PHAGE INTEGRASE-RELATED"/>
    <property type="match status" value="1"/>
</dbReference>
<dbReference type="Gene3D" id="1.10.443.10">
    <property type="entry name" value="Intergrase catalytic core"/>
    <property type="match status" value="1"/>
</dbReference>
<feature type="domain" description="Tyr recombinase" evidence="7">
    <location>
        <begin position="2"/>
        <end position="196"/>
    </location>
</feature>
<dbReference type="InterPro" id="IPR050090">
    <property type="entry name" value="Tyrosine_recombinase_XerCD"/>
</dbReference>
<comment type="similarity">
    <text evidence="1">Belongs to the 'phage' integrase family.</text>
</comment>
<evidence type="ECO:0000256" key="1">
    <source>
        <dbReference type="ARBA" id="ARBA00008857"/>
    </source>
</evidence>
<keyword evidence="9" id="KW-1185">Reference proteome</keyword>
<organism evidence="8 9">
    <name type="scientific">Xenorhabdus yunnanensis</name>
    <dbReference type="NCBI Taxonomy" id="3025878"/>
    <lineage>
        <taxon>Bacteria</taxon>
        <taxon>Pseudomonadati</taxon>
        <taxon>Pseudomonadota</taxon>
        <taxon>Gammaproteobacteria</taxon>
        <taxon>Enterobacterales</taxon>
        <taxon>Morganellaceae</taxon>
        <taxon>Xenorhabdus</taxon>
    </lineage>
</organism>
<keyword evidence="3" id="KW-0229">DNA integration</keyword>
<dbReference type="NCBIfam" id="NF007370">
    <property type="entry name" value="PRK09870.1"/>
    <property type="match status" value="1"/>
</dbReference>
<evidence type="ECO:0000313" key="8">
    <source>
        <dbReference type="EMBL" id="MDC9590217.1"/>
    </source>
</evidence>
<dbReference type="EMBL" id="JAQRFI010000030">
    <property type="protein sequence ID" value="MDC9590217.1"/>
    <property type="molecule type" value="Genomic_DNA"/>
</dbReference>
<accession>A0ABT5LGI0</accession>